<proteinExistence type="predicted"/>
<evidence type="ECO:0000313" key="2">
    <source>
        <dbReference type="EMBL" id="XDU74031.1"/>
    </source>
</evidence>
<evidence type="ECO:0000256" key="1">
    <source>
        <dbReference type="SAM" id="Phobius"/>
    </source>
</evidence>
<feature type="transmembrane region" description="Helical" evidence="1">
    <location>
        <begin position="126"/>
        <end position="148"/>
    </location>
</feature>
<keyword evidence="1" id="KW-1133">Transmembrane helix</keyword>
<gene>
    <name evidence="2" type="ORF">AB3G37_08150</name>
</gene>
<dbReference type="RefSeq" id="WP_369790279.1">
    <property type="nucleotide sequence ID" value="NZ_CP165628.1"/>
</dbReference>
<dbReference type="InterPro" id="IPR009339">
    <property type="entry name" value="DUF998"/>
</dbReference>
<name>A0AB39VX97_9GAMM</name>
<sequence length="218" mass="23291">MPRLNGWQQTGAWCFSLGGIQYLLAEKITALGWSNPAYFYSKNYISDLGIPLCGQTADGRDICSPLHAVMNSGFAIEGILFALACWLLGGVFNGRTRSLFILAGLLHGIGGVLIACFHSGTASSGITLHQVGAVMAIGGGNLCLIAAAWLMHTKAGFGRYAWLTLFLGGVGLVCMFSITSGKYPIGIIERASVYPITFWQILTGFFLLIKSRESGAEK</sequence>
<feature type="transmembrane region" description="Helical" evidence="1">
    <location>
        <begin position="99"/>
        <end position="120"/>
    </location>
</feature>
<feature type="transmembrane region" description="Helical" evidence="1">
    <location>
        <begin position="74"/>
        <end position="92"/>
    </location>
</feature>
<organism evidence="2">
    <name type="scientific">Rouxiella sp. WC2420</name>
    <dbReference type="NCBI Taxonomy" id="3234145"/>
    <lineage>
        <taxon>Bacteria</taxon>
        <taxon>Pseudomonadati</taxon>
        <taxon>Pseudomonadota</taxon>
        <taxon>Gammaproteobacteria</taxon>
        <taxon>Enterobacterales</taxon>
        <taxon>Yersiniaceae</taxon>
        <taxon>Rouxiella</taxon>
    </lineage>
</organism>
<feature type="transmembrane region" description="Helical" evidence="1">
    <location>
        <begin position="191"/>
        <end position="209"/>
    </location>
</feature>
<reference evidence="2" key="1">
    <citation type="submission" date="2024-07" db="EMBL/GenBank/DDBJ databases">
        <authorList>
            <person name="Biller S.J."/>
        </authorList>
    </citation>
    <scope>NUCLEOTIDE SEQUENCE</scope>
    <source>
        <strain evidence="2">WC2420</strain>
    </source>
</reference>
<protein>
    <submittedName>
        <fullName evidence="2">DUF998 domain-containing protein</fullName>
    </submittedName>
</protein>
<feature type="transmembrane region" description="Helical" evidence="1">
    <location>
        <begin position="160"/>
        <end position="179"/>
    </location>
</feature>
<dbReference type="AlphaFoldDB" id="A0AB39VX97"/>
<dbReference type="Pfam" id="PF06197">
    <property type="entry name" value="DUF998"/>
    <property type="match status" value="1"/>
</dbReference>
<keyword evidence="1" id="KW-0812">Transmembrane</keyword>
<accession>A0AB39VX97</accession>
<keyword evidence="1" id="KW-0472">Membrane</keyword>
<dbReference type="EMBL" id="CP165628">
    <property type="protein sequence ID" value="XDU74031.1"/>
    <property type="molecule type" value="Genomic_DNA"/>
</dbReference>